<name>A0A6A1VJ93_9ROSI</name>
<dbReference type="AlphaFoldDB" id="A0A6A1VJ93"/>
<evidence type="ECO:0000313" key="3">
    <source>
        <dbReference type="EMBL" id="KAB1212982.1"/>
    </source>
</evidence>
<gene>
    <name evidence="3" type="ORF">CJ030_MR5G025793</name>
</gene>
<dbReference type="PANTHER" id="PTHR34568">
    <property type="entry name" value="RRM DOMAIN-CONTAINING PROTEIN"/>
    <property type="match status" value="1"/>
</dbReference>
<evidence type="ECO:0000256" key="1">
    <source>
        <dbReference type="SAM" id="MobiDB-lite"/>
    </source>
</evidence>
<keyword evidence="4" id="KW-1185">Reference proteome</keyword>
<reference evidence="3 4" key="1">
    <citation type="journal article" date="2019" name="Plant Biotechnol. J.">
        <title>The red bayberry genome and genetic basis of sex determination.</title>
        <authorList>
            <person name="Jia H.M."/>
            <person name="Jia H.J."/>
            <person name="Cai Q.L."/>
            <person name="Wang Y."/>
            <person name="Zhao H.B."/>
            <person name="Yang W.F."/>
            <person name="Wang G.Y."/>
            <person name="Li Y.H."/>
            <person name="Zhan D.L."/>
            <person name="Shen Y.T."/>
            <person name="Niu Q.F."/>
            <person name="Chang L."/>
            <person name="Qiu J."/>
            <person name="Zhao L."/>
            <person name="Xie H.B."/>
            <person name="Fu W.Y."/>
            <person name="Jin J."/>
            <person name="Li X.W."/>
            <person name="Jiao Y."/>
            <person name="Zhou C.C."/>
            <person name="Tu T."/>
            <person name="Chai C.Y."/>
            <person name="Gao J.L."/>
            <person name="Fan L.J."/>
            <person name="van de Weg E."/>
            <person name="Wang J.Y."/>
            <person name="Gao Z.S."/>
        </authorList>
    </citation>
    <scope>NUCLEOTIDE SEQUENCE [LARGE SCALE GENOMIC DNA]</scope>
    <source>
        <tissue evidence="3">Leaves</tissue>
    </source>
</reference>
<protein>
    <recommendedName>
        <fullName evidence="2">AT3G52170-like helix-turn-helix domain-containing protein</fullName>
    </recommendedName>
</protein>
<sequence>MGKTQMIMKVKMLARGGYSISLKSFKGPCKFHRISLRYVLTVCRDINEVVRGSSTQWRGKSYAASAASSDIPSDAQRRRKRVSIDERQAMVECFVNKYRQMNAGKFPQISVARKQVGGSHYTVRKIIQELEYKSKMSRKGTLSTAAKGVELQSSFGAVKTLSEEVVESATPDCHFDFVGKPRNLLKRDAEAFPSCSEKPKDDQKEDAQQRHLPNEETEDFSDPVLEISGNLDAEVVSPSDFEEPDAHKEGKALHNDFDFVPAESHLLKEVGEIKNVSPCLESAEDNKKEEAVFEDKANFDCMQSEAGQYKGSIELDKVPE</sequence>
<dbReference type="EMBL" id="RXIC02000023">
    <property type="protein sequence ID" value="KAB1212982.1"/>
    <property type="molecule type" value="Genomic_DNA"/>
</dbReference>
<dbReference type="InterPro" id="IPR058941">
    <property type="entry name" value="HTH_AT3G52170-like"/>
</dbReference>
<comment type="caution">
    <text evidence="3">The sequence shown here is derived from an EMBL/GenBank/DDBJ whole genome shotgun (WGS) entry which is preliminary data.</text>
</comment>
<organism evidence="3 4">
    <name type="scientific">Morella rubra</name>
    <name type="common">Chinese bayberry</name>
    <dbReference type="NCBI Taxonomy" id="262757"/>
    <lineage>
        <taxon>Eukaryota</taxon>
        <taxon>Viridiplantae</taxon>
        <taxon>Streptophyta</taxon>
        <taxon>Embryophyta</taxon>
        <taxon>Tracheophyta</taxon>
        <taxon>Spermatophyta</taxon>
        <taxon>Magnoliopsida</taxon>
        <taxon>eudicotyledons</taxon>
        <taxon>Gunneridae</taxon>
        <taxon>Pentapetalae</taxon>
        <taxon>rosids</taxon>
        <taxon>fabids</taxon>
        <taxon>Fagales</taxon>
        <taxon>Myricaceae</taxon>
        <taxon>Morella</taxon>
    </lineage>
</organism>
<feature type="compositionally biased region" description="Basic and acidic residues" evidence="1">
    <location>
        <begin position="197"/>
        <end position="214"/>
    </location>
</feature>
<feature type="domain" description="AT3G52170-like helix-turn-helix" evidence="2">
    <location>
        <begin position="84"/>
        <end position="132"/>
    </location>
</feature>
<dbReference type="PANTHER" id="PTHR34568:SF4">
    <property type="entry name" value="OS02G0638000 PROTEIN"/>
    <property type="match status" value="1"/>
</dbReference>
<dbReference type="Pfam" id="PF25896">
    <property type="entry name" value="HTH_AT3G52170"/>
    <property type="match status" value="1"/>
</dbReference>
<feature type="region of interest" description="Disordered" evidence="1">
    <location>
        <begin position="192"/>
        <end position="224"/>
    </location>
</feature>
<evidence type="ECO:0000259" key="2">
    <source>
        <dbReference type="Pfam" id="PF25896"/>
    </source>
</evidence>
<evidence type="ECO:0000313" key="4">
    <source>
        <dbReference type="Proteomes" id="UP000516437"/>
    </source>
</evidence>
<accession>A0A6A1VJ93</accession>
<proteinExistence type="predicted"/>
<dbReference type="Proteomes" id="UP000516437">
    <property type="component" value="Chromosome 5"/>
</dbReference>
<dbReference type="OrthoDB" id="1930826at2759"/>
<dbReference type="InterPro" id="IPR058942">
    <property type="entry name" value="AT3G52170-like"/>
</dbReference>